<evidence type="ECO:0000313" key="8">
    <source>
        <dbReference type="EMBL" id="OPX18278.1"/>
    </source>
</evidence>
<dbReference type="EC" id="6.1.1.21" evidence="5"/>
<dbReference type="InterPro" id="IPR006195">
    <property type="entry name" value="aa-tRNA-synth_II"/>
</dbReference>
<dbReference type="AlphaFoldDB" id="A0A1V4QG04"/>
<dbReference type="InterPro" id="IPR004154">
    <property type="entry name" value="Anticodon-bd"/>
</dbReference>
<feature type="binding site" evidence="6">
    <location>
        <position position="122"/>
    </location>
    <ligand>
        <name>L-histidine</name>
        <dbReference type="ChEBI" id="CHEBI:57595"/>
    </ligand>
</feature>
<feature type="binding site" evidence="6">
    <location>
        <position position="126"/>
    </location>
    <ligand>
        <name>L-histidine</name>
        <dbReference type="ChEBI" id="CHEBI:57595"/>
    </ligand>
</feature>
<dbReference type="InterPro" id="IPR036621">
    <property type="entry name" value="Anticodon-bd_dom_sf"/>
</dbReference>
<dbReference type="Gene3D" id="3.30.930.10">
    <property type="entry name" value="Bira Bifunctional Protein, Domain 2"/>
    <property type="match status" value="1"/>
</dbReference>
<keyword evidence="3 5" id="KW-0030">Aminoacyl-tRNA synthetase</keyword>
<comment type="subunit">
    <text evidence="5">Homodimer.</text>
</comment>
<dbReference type="Pfam" id="PF03129">
    <property type="entry name" value="HGTP_anticodon"/>
    <property type="match status" value="1"/>
</dbReference>
<evidence type="ECO:0000256" key="2">
    <source>
        <dbReference type="ARBA" id="ARBA00022741"/>
    </source>
</evidence>
<evidence type="ECO:0000256" key="5">
    <source>
        <dbReference type="HAMAP-Rule" id="MF_00127"/>
    </source>
</evidence>
<comment type="subcellular location">
    <subcellularLocation>
        <location evidence="5">Cytoplasm</location>
    </subcellularLocation>
</comment>
<keyword evidence="2 5" id="KW-0547">Nucleotide-binding</keyword>
<dbReference type="GO" id="GO:0005524">
    <property type="term" value="F:ATP binding"/>
    <property type="evidence" value="ECO:0007669"/>
    <property type="project" value="UniProtKB-UniRule"/>
</dbReference>
<dbReference type="GO" id="GO:0006427">
    <property type="term" value="P:histidyl-tRNA aminoacylation"/>
    <property type="evidence" value="ECO:0007669"/>
    <property type="project" value="UniProtKB-UniRule"/>
</dbReference>
<dbReference type="InterPro" id="IPR004516">
    <property type="entry name" value="HisRS/HisZ"/>
</dbReference>
<dbReference type="PROSITE" id="PS50862">
    <property type="entry name" value="AA_TRNA_LIGASE_II"/>
    <property type="match status" value="1"/>
</dbReference>
<keyword evidence="5" id="KW-0963">Cytoplasm</keyword>
<protein>
    <recommendedName>
        <fullName evidence="5">Histidine--tRNA ligase</fullName>
        <ecNumber evidence="5">6.1.1.21</ecNumber>
    </recommendedName>
    <alternativeName>
        <fullName evidence="5">Histidyl-tRNA synthetase</fullName>
        <shortName evidence="5">HisRS</shortName>
    </alternativeName>
</protein>
<evidence type="ECO:0000256" key="1">
    <source>
        <dbReference type="ARBA" id="ARBA00008226"/>
    </source>
</evidence>
<feature type="binding site" evidence="6">
    <location>
        <begin position="257"/>
        <end position="258"/>
    </location>
    <ligand>
        <name>L-histidine</name>
        <dbReference type="ChEBI" id="CHEBI:57595"/>
    </ligand>
</feature>
<dbReference type="Proteomes" id="UP000191663">
    <property type="component" value="Unassembled WGS sequence"/>
</dbReference>
<dbReference type="PANTHER" id="PTHR43707">
    <property type="entry name" value="HISTIDYL-TRNA SYNTHETASE"/>
    <property type="match status" value="1"/>
</dbReference>
<comment type="similarity">
    <text evidence="1 5">Belongs to the class-II aminoacyl-tRNA synthetase family.</text>
</comment>
<gene>
    <name evidence="5" type="primary">hisS</name>
    <name evidence="8" type="ORF">BXT86_02155</name>
</gene>
<feature type="binding site" evidence="6">
    <location>
        <begin position="80"/>
        <end position="82"/>
    </location>
    <ligand>
        <name>L-histidine</name>
        <dbReference type="ChEBI" id="CHEBI:57595"/>
    </ligand>
</feature>
<dbReference type="HAMAP" id="MF_00127">
    <property type="entry name" value="His_tRNA_synth"/>
    <property type="match status" value="1"/>
</dbReference>
<sequence>MIYQRPKGTRDLFALELKRIEAINYQARQFFESSGYVEIKTPTFEFAQLFARSIGETTDIVEKEMYLFEVDKRQYVLRPEGTASVLRAFIENNLRVPARFLYIGPMFRKERPQKGRYREFLQIGIELLGEGEPFYDAEMIEQANRFLNLIGLNEKIIEINSIGCPECRRRYKEKLLQYLKPKIDRVCPDCQRRFQRNFLRIFDCKNKTCQIIYTDAPKITDNLCDQCLNHYNQVKNFLNAFSIEYIENKKLVRGLDYYTRTVFEFKHRGLGAQNTILAGGRYDLLMKELGGKDLACLGWAMGVERLLLILPENLPEIKQKKKIFIIVIGERFISEMVKIRGLIQQRDGICILGNPSATLKSQLKKANRIQSDYVIIFGEDEEKKGVYTVRNMETGYQESVEIKSFADYLNKLLQ</sequence>
<evidence type="ECO:0000256" key="4">
    <source>
        <dbReference type="ARBA" id="ARBA00047639"/>
    </source>
</evidence>
<feature type="binding site" evidence="6">
    <location>
        <position position="253"/>
    </location>
    <ligand>
        <name>L-histidine</name>
        <dbReference type="ChEBI" id="CHEBI:57595"/>
    </ligand>
</feature>
<dbReference type="Gene3D" id="3.40.50.800">
    <property type="entry name" value="Anticodon-binding domain"/>
    <property type="match status" value="1"/>
</dbReference>
<organism evidence="8 9">
    <name type="scientific">candidate division WOR-3 bacterium 4484_100</name>
    <dbReference type="NCBI Taxonomy" id="1936077"/>
    <lineage>
        <taxon>Bacteria</taxon>
        <taxon>Bacteria division WOR-3</taxon>
    </lineage>
</organism>
<dbReference type="GO" id="GO:0004821">
    <property type="term" value="F:histidine-tRNA ligase activity"/>
    <property type="evidence" value="ECO:0007669"/>
    <property type="project" value="UniProtKB-UniRule"/>
</dbReference>
<evidence type="ECO:0000259" key="7">
    <source>
        <dbReference type="PROSITE" id="PS50862"/>
    </source>
</evidence>
<dbReference type="SUPFAM" id="SSF52954">
    <property type="entry name" value="Class II aaRS ABD-related"/>
    <property type="match status" value="1"/>
</dbReference>
<dbReference type="InterPro" id="IPR015807">
    <property type="entry name" value="His-tRNA-ligase"/>
</dbReference>
<dbReference type="NCBIfam" id="TIGR00442">
    <property type="entry name" value="hisS"/>
    <property type="match status" value="1"/>
</dbReference>
<reference evidence="9" key="1">
    <citation type="submission" date="2017-01" db="EMBL/GenBank/DDBJ databases">
        <title>Novel pathways for hydrocarbon cycling and metabolic interdependencies in hydrothermal sediment communities.</title>
        <authorList>
            <person name="Dombrowski N."/>
            <person name="Seitz K."/>
            <person name="Teske A."/>
            <person name="Baker B."/>
        </authorList>
    </citation>
    <scope>NUCLEOTIDE SEQUENCE [LARGE SCALE GENOMIC DNA]</scope>
</reference>
<evidence type="ECO:0000313" key="9">
    <source>
        <dbReference type="Proteomes" id="UP000191663"/>
    </source>
</evidence>
<dbReference type="PIRSF" id="PIRSF001549">
    <property type="entry name" value="His-tRNA_synth"/>
    <property type="match status" value="1"/>
</dbReference>
<comment type="caution">
    <text evidence="8">The sequence shown here is derived from an EMBL/GenBank/DDBJ whole genome shotgun (WGS) entry which is preliminary data.</text>
</comment>
<proteinExistence type="inferred from homology"/>
<dbReference type="SUPFAM" id="SSF55681">
    <property type="entry name" value="Class II aaRS and biotin synthetases"/>
    <property type="match status" value="1"/>
</dbReference>
<dbReference type="CDD" id="cd00773">
    <property type="entry name" value="HisRS-like_core"/>
    <property type="match status" value="1"/>
</dbReference>
<accession>A0A1V4QG04</accession>
<evidence type="ECO:0000256" key="6">
    <source>
        <dbReference type="PIRSR" id="PIRSR001549-1"/>
    </source>
</evidence>
<evidence type="ECO:0000256" key="3">
    <source>
        <dbReference type="ARBA" id="ARBA00023146"/>
    </source>
</evidence>
<dbReference type="Pfam" id="PF13393">
    <property type="entry name" value="tRNA-synt_His"/>
    <property type="match status" value="1"/>
</dbReference>
<keyword evidence="5" id="KW-0648">Protein biosynthesis</keyword>
<dbReference type="EMBL" id="MUKB01000026">
    <property type="protein sequence ID" value="OPX18278.1"/>
    <property type="molecule type" value="Genomic_DNA"/>
</dbReference>
<dbReference type="GO" id="GO:0005737">
    <property type="term" value="C:cytoplasm"/>
    <property type="evidence" value="ECO:0007669"/>
    <property type="project" value="UniProtKB-SubCell"/>
</dbReference>
<dbReference type="InterPro" id="IPR041715">
    <property type="entry name" value="HisRS-like_core"/>
</dbReference>
<feature type="domain" description="Aminoacyl-transfer RNA synthetases class-II family profile" evidence="7">
    <location>
        <begin position="8"/>
        <end position="310"/>
    </location>
</feature>
<feature type="binding site" evidence="6">
    <location>
        <position position="108"/>
    </location>
    <ligand>
        <name>L-histidine</name>
        <dbReference type="ChEBI" id="CHEBI:57595"/>
    </ligand>
</feature>
<keyword evidence="5 8" id="KW-0436">Ligase</keyword>
<dbReference type="InterPro" id="IPR045864">
    <property type="entry name" value="aa-tRNA-synth_II/BPL/LPL"/>
</dbReference>
<dbReference type="PANTHER" id="PTHR43707:SF1">
    <property type="entry name" value="HISTIDINE--TRNA LIGASE, MITOCHONDRIAL-RELATED"/>
    <property type="match status" value="1"/>
</dbReference>
<name>A0A1V4QG04_UNCW3</name>
<keyword evidence="5" id="KW-0067">ATP-binding</keyword>
<comment type="catalytic activity">
    <reaction evidence="4 5">
        <text>tRNA(His) + L-histidine + ATP = L-histidyl-tRNA(His) + AMP + diphosphate + H(+)</text>
        <dbReference type="Rhea" id="RHEA:17313"/>
        <dbReference type="Rhea" id="RHEA-COMP:9665"/>
        <dbReference type="Rhea" id="RHEA-COMP:9689"/>
        <dbReference type="ChEBI" id="CHEBI:15378"/>
        <dbReference type="ChEBI" id="CHEBI:30616"/>
        <dbReference type="ChEBI" id="CHEBI:33019"/>
        <dbReference type="ChEBI" id="CHEBI:57595"/>
        <dbReference type="ChEBI" id="CHEBI:78442"/>
        <dbReference type="ChEBI" id="CHEBI:78527"/>
        <dbReference type="ChEBI" id="CHEBI:456215"/>
        <dbReference type="EC" id="6.1.1.21"/>
    </reaction>
</comment>